<dbReference type="GO" id="GO:0004821">
    <property type="term" value="F:histidine-tRNA ligase activity"/>
    <property type="evidence" value="ECO:0007669"/>
    <property type="project" value="TreeGrafter"/>
</dbReference>
<evidence type="ECO:0000256" key="3">
    <source>
        <dbReference type="SAM" id="MobiDB-lite"/>
    </source>
</evidence>
<feature type="region of interest" description="Disordered" evidence="3">
    <location>
        <begin position="1"/>
        <end position="22"/>
    </location>
</feature>
<dbReference type="InterPro" id="IPR045864">
    <property type="entry name" value="aa-tRNA-synth_II/BPL/LPL"/>
</dbReference>
<dbReference type="SUPFAM" id="SSF55681">
    <property type="entry name" value="Class II aaRS and biotin synthetases"/>
    <property type="match status" value="1"/>
</dbReference>
<keyword evidence="2" id="KW-0963">Cytoplasm</keyword>
<dbReference type="HAMAP" id="MF_00125">
    <property type="entry name" value="HisZ"/>
    <property type="match status" value="1"/>
</dbReference>
<dbReference type="InterPro" id="IPR004516">
    <property type="entry name" value="HisRS/HisZ"/>
</dbReference>
<dbReference type="InterPro" id="IPR004517">
    <property type="entry name" value="HisZ"/>
</dbReference>
<dbReference type="Pfam" id="PF13393">
    <property type="entry name" value="tRNA-synt_His"/>
    <property type="match status" value="1"/>
</dbReference>
<dbReference type="Gene3D" id="3.30.930.10">
    <property type="entry name" value="Bira Bifunctional Protein, Domain 2"/>
    <property type="match status" value="1"/>
</dbReference>
<dbReference type="GO" id="GO:0000105">
    <property type="term" value="P:L-histidine biosynthetic process"/>
    <property type="evidence" value="ECO:0007669"/>
    <property type="project" value="InterPro"/>
</dbReference>
<dbReference type="GO" id="GO:0005737">
    <property type="term" value="C:cytoplasm"/>
    <property type="evidence" value="ECO:0007669"/>
    <property type="project" value="UniProtKB-SubCell"/>
</dbReference>
<evidence type="ECO:0000313" key="5">
    <source>
        <dbReference type="EMBL" id="CAB4876021.1"/>
    </source>
</evidence>
<reference evidence="5" key="1">
    <citation type="submission" date="2020-05" db="EMBL/GenBank/DDBJ databases">
        <authorList>
            <person name="Chiriac C."/>
            <person name="Salcher M."/>
            <person name="Ghai R."/>
            <person name="Kavagutti S V."/>
        </authorList>
    </citation>
    <scope>NUCLEOTIDE SEQUENCE</scope>
</reference>
<organism evidence="5">
    <name type="scientific">freshwater metagenome</name>
    <dbReference type="NCBI Taxonomy" id="449393"/>
    <lineage>
        <taxon>unclassified sequences</taxon>
        <taxon>metagenomes</taxon>
        <taxon>ecological metagenomes</taxon>
    </lineage>
</organism>
<evidence type="ECO:0000256" key="1">
    <source>
        <dbReference type="ARBA" id="ARBA00004496"/>
    </source>
</evidence>
<evidence type="ECO:0000259" key="4">
    <source>
        <dbReference type="Pfam" id="PF13393"/>
    </source>
</evidence>
<dbReference type="InterPro" id="IPR041715">
    <property type="entry name" value="HisRS-like_core"/>
</dbReference>
<sequence length="331" mass="35104">MTPALNGSNARPAPSGTRDVLPDEMRELREMTRVMVDLLDNAGYGEVRTPTLEYERAMAGAELGPSAAYRLIDEHGDALVLRSDMTVPIVRVAVTRYETDDLPLRFSYLARAWRRVKPRSGEAREILQLGAELIGSEPIDAAAELLALCGEVLSSAGLADWQIGLGDARILGELLEASGASDADSRALLEAVRDQDLVTVDALAKELGVPQAATIARTRINGDDLEGFDPVGIGINPDSAAWSDLTTVVGALSPEFRTRVVLDLGLAPKIDYYDGIVFEAYDPAIGRALGGGGSYDALMRAFGSSASGFGFALDTELVHAAVAGEERGEGS</sequence>
<dbReference type="AlphaFoldDB" id="A0A6J7DZJ4"/>
<dbReference type="EMBL" id="CAFBLU010000014">
    <property type="protein sequence ID" value="CAB4876021.1"/>
    <property type="molecule type" value="Genomic_DNA"/>
</dbReference>
<protein>
    <submittedName>
        <fullName evidence="5">Unannotated protein</fullName>
    </submittedName>
</protein>
<dbReference type="PIRSF" id="PIRSF001549">
    <property type="entry name" value="His-tRNA_synth"/>
    <property type="match status" value="1"/>
</dbReference>
<gene>
    <name evidence="5" type="ORF">UFOPK3444_01020</name>
</gene>
<dbReference type="GO" id="GO:0006427">
    <property type="term" value="P:histidyl-tRNA aminoacylation"/>
    <property type="evidence" value="ECO:0007669"/>
    <property type="project" value="TreeGrafter"/>
</dbReference>
<dbReference type="CDD" id="cd00773">
    <property type="entry name" value="HisRS-like_core"/>
    <property type="match status" value="1"/>
</dbReference>
<comment type="subcellular location">
    <subcellularLocation>
        <location evidence="1">Cytoplasm</location>
    </subcellularLocation>
</comment>
<name>A0A6J7DZJ4_9ZZZZ</name>
<accession>A0A6J7DZJ4</accession>
<evidence type="ECO:0000256" key="2">
    <source>
        <dbReference type="ARBA" id="ARBA00022490"/>
    </source>
</evidence>
<feature type="domain" description="Class II Histidinyl-tRNA synthetase (HisRS)-like catalytic core" evidence="4">
    <location>
        <begin position="16"/>
        <end position="316"/>
    </location>
</feature>
<dbReference type="PANTHER" id="PTHR43707:SF1">
    <property type="entry name" value="HISTIDINE--TRNA LIGASE, MITOCHONDRIAL-RELATED"/>
    <property type="match status" value="1"/>
</dbReference>
<dbReference type="PANTHER" id="PTHR43707">
    <property type="entry name" value="HISTIDYL-TRNA SYNTHETASE"/>
    <property type="match status" value="1"/>
</dbReference>
<proteinExistence type="inferred from homology"/>